<evidence type="ECO:0000256" key="1">
    <source>
        <dbReference type="ARBA" id="ARBA00012776"/>
    </source>
</evidence>
<proteinExistence type="predicted"/>
<keyword evidence="2" id="KW-0378">Hydrolase</keyword>
<dbReference type="InterPro" id="IPR020867">
    <property type="entry name" value="THF_DH/CycHdrlase_CS"/>
</dbReference>
<evidence type="ECO:0000256" key="3">
    <source>
        <dbReference type="ARBA" id="ARBA00023002"/>
    </source>
</evidence>
<dbReference type="InterPro" id="IPR000672">
    <property type="entry name" value="THF_DH/CycHdrlase"/>
</dbReference>
<sequence>MVKIGTKLPNFCLNRIRPLARVRSPPNNANFADQEKKDSCEKPAANGRKIMIVVDPSAVAKSRQPRHSKSRFGGFALWDGEAKIDSRIPAFLTSMKSMCQVKRPEVCMEVEVVEGKEAALLVVGQKKRSVTWRLMLTWAGGCMALAVRRKSKKIGGYEYLITTKRQKHFWHQFYVVDETIREDATVTVVHSRTKNPEEITRDADIVITVVGQPNMVRGSWIKSGDVVIDVGFNRVEDTSCPVGDVCYEEVSKIASAITPVPGGVGPMTIASLLSNTLTAAKRAYNLE</sequence>
<dbReference type="AlphaFoldDB" id="A0A8X8Y9X1"/>
<dbReference type="SUPFAM" id="SSF51735">
    <property type="entry name" value="NAD(P)-binding Rossmann-fold domains"/>
    <property type="match status" value="1"/>
</dbReference>
<dbReference type="GO" id="GO:0035999">
    <property type="term" value="P:tetrahydrofolate interconversion"/>
    <property type="evidence" value="ECO:0007669"/>
    <property type="project" value="TreeGrafter"/>
</dbReference>
<gene>
    <name evidence="5" type="ORF">SASPL_110403</name>
</gene>
<dbReference type="Proteomes" id="UP000298416">
    <property type="component" value="Unassembled WGS sequence"/>
</dbReference>
<keyword evidence="3" id="KW-0560">Oxidoreductase</keyword>
<evidence type="ECO:0000313" key="6">
    <source>
        <dbReference type="Proteomes" id="UP000298416"/>
    </source>
</evidence>
<feature type="domain" description="Tetrahydrofolate dehydrogenase/cyclohydrolase NAD(P)-binding" evidence="4">
    <location>
        <begin position="181"/>
        <end position="283"/>
    </location>
</feature>
<accession>A0A8X8Y9X1</accession>
<protein>
    <recommendedName>
        <fullName evidence="1">methenyltetrahydrofolate cyclohydrolase</fullName>
        <ecNumber evidence="1">3.5.4.9</ecNumber>
    </recommendedName>
</protein>
<name>A0A8X8Y9X1_SALSN</name>
<evidence type="ECO:0000259" key="4">
    <source>
        <dbReference type="Pfam" id="PF02882"/>
    </source>
</evidence>
<keyword evidence="6" id="KW-1185">Reference proteome</keyword>
<dbReference type="PROSITE" id="PS00767">
    <property type="entry name" value="THF_DHG_CYH_2"/>
    <property type="match status" value="1"/>
</dbReference>
<organism evidence="5">
    <name type="scientific">Salvia splendens</name>
    <name type="common">Scarlet sage</name>
    <dbReference type="NCBI Taxonomy" id="180675"/>
    <lineage>
        <taxon>Eukaryota</taxon>
        <taxon>Viridiplantae</taxon>
        <taxon>Streptophyta</taxon>
        <taxon>Embryophyta</taxon>
        <taxon>Tracheophyta</taxon>
        <taxon>Spermatophyta</taxon>
        <taxon>Magnoliopsida</taxon>
        <taxon>eudicotyledons</taxon>
        <taxon>Gunneridae</taxon>
        <taxon>Pentapetalae</taxon>
        <taxon>asterids</taxon>
        <taxon>lamiids</taxon>
        <taxon>Lamiales</taxon>
        <taxon>Lamiaceae</taxon>
        <taxon>Nepetoideae</taxon>
        <taxon>Mentheae</taxon>
        <taxon>Salviinae</taxon>
        <taxon>Salvia</taxon>
        <taxon>Salvia subgen. Calosphace</taxon>
        <taxon>core Calosphace</taxon>
    </lineage>
</organism>
<dbReference type="PANTHER" id="PTHR48099:SF5">
    <property type="entry name" value="C-1-TETRAHYDROFOLATE SYNTHASE, CYTOPLASMIC"/>
    <property type="match status" value="1"/>
</dbReference>
<dbReference type="PRINTS" id="PR00085">
    <property type="entry name" value="THFDHDRGNASE"/>
</dbReference>
<evidence type="ECO:0000256" key="2">
    <source>
        <dbReference type="ARBA" id="ARBA00022801"/>
    </source>
</evidence>
<reference evidence="5" key="1">
    <citation type="submission" date="2018-01" db="EMBL/GenBank/DDBJ databases">
        <authorList>
            <person name="Mao J.F."/>
        </authorList>
    </citation>
    <scope>NUCLEOTIDE SEQUENCE</scope>
    <source>
        <strain evidence="5">Huo1</strain>
        <tissue evidence="5">Leaf</tissue>
    </source>
</reference>
<dbReference type="PANTHER" id="PTHR48099">
    <property type="entry name" value="C-1-TETRAHYDROFOLATE SYNTHASE, CYTOPLASMIC-RELATED"/>
    <property type="match status" value="1"/>
</dbReference>
<dbReference type="GO" id="GO:0004477">
    <property type="term" value="F:methenyltetrahydrofolate cyclohydrolase activity"/>
    <property type="evidence" value="ECO:0007669"/>
    <property type="project" value="UniProtKB-EC"/>
</dbReference>
<dbReference type="Pfam" id="PF02882">
    <property type="entry name" value="THF_DHG_CYH_C"/>
    <property type="match status" value="1"/>
</dbReference>
<dbReference type="InterPro" id="IPR020631">
    <property type="entry name" value="THF_DH/CycHdrlase_NAD-bd_dom"/>
</dbReference>
<dbReference type="GO" id="GO:0004488">
    <property type="term" value="F:methylenetetrahydrofolate dehydrogenase (NADP+) activity"/>
    <property type="evidence" value="ECO:0007669"/>
    <property type="project" value="InterPro"/>
</dbReference>
<comment type="caution">
    <text evidence="5">The sequence shown here is derived from an EMBL/GenBank/DDBJ whole genome shotgun (WGS) entry which is preliminary data.</text>
</comment>
<dbReference type="EC" id="3.5.4.9" evidence="1"/>
<reference evidence="5" key="2">
    <citation type="submission" date="2020-08" db="EMBL/GenBank/DDBJ databases">
        <title>Plant Genome Project.</title>
        <authorList>
            <person name="Zhang R.-G."/>
        </authorList>
    </citation>
    <scope>NUCLEOTIDE SEQUENCE</scope>
    <source>
        <strain evidence="5">Huo1</strain>
        <tissue evidence="5">Leaf</tissue>
    </source>
</reference>
<dbReference type="Gene3D" id="3.40.50.10860">
    <property type="entry name" value="Leucine Dehydrogenase, chain A, domain 1"/>
    <property type="match status" value="1"/>
</dbReference>
<dbReference type="Gene3D" id="3.40.50.720">
    <property type="entry name" value="NAD(P)-binding Rossmann-like Domain"/>
    <property type="match status" value="1"/>
</dbReference>
<dbReference type="InterPro" id="IPR036291">
    <property type="entry name" value="NAD(P)-bd_dom_sf"/>
</dbReference>
<dbReference type="GO" id="GO:0005829">
    <property type="term" value="C:cytosol"/>
    <property type="evidence" value="ECO:0007669"/>
    <property type="project" value="TreeGrafter"/>
</dbReference>
<evidence type="ECO:0000313" key="5">
    <source>
        <dbReference type="EMBL" id="KAG6426185.1"/>
    </source>
</evidence>
<dbReference type="EMBL" id="PNBA02000004">
    <property type="protein sequence ID" value="KAG6426185.1"/>
    <property type="molecule type" value="Genomic_DNA"/>
</dbReference>